<dbReference type="AlphaFoldDB" id="A0A0C1KW66"/>
<comment type="caution">
    <text evidence="1">The sequence shown here is derived from an EMBL/GenBank/DDBJ whole genome shotgun (WGS) entry which is preliminary data.</text>
</comment>
<dbReference type="EMBL" id="JSVC01000037">
    <property type="protein sequence ID" value="KIC91967.1"/>
    <property type="molecule type" value="Genomic_DNA"/>
</dbReference>
<reference evidence="1 2" key="1">
    <citation type="submission" date="2014-11" db="EMBL/GenBank/DDBJ databases">
        <title>Genome sequence of Flavihumibacter solisilvae 3-3.</title>
        <authorList>
            <person name="Zhou G."/>
            <person name="Li M."/>
            <person name="Wang G."/>
        </authorList>
    </citation>
    <scope>NUCLEOTIDE SEQUENCE [LARGE SCALE GENOMIC DNA]</scope>
    <source>
        <strain evidence="1 2">3-3</strain>
    </source>
</reference>
<accession>A0A0C1KW66</accession>
<name>A0A0C1KW66_9BACT</name>
<proteinExistence type="predicted"/>
<keyword evidence="2" id="KW-1185">Reference proteome</keyword>
<evidence type="ECO:0000313" key="2">
    <source>
        <dbReference type="Proteomes" id="UP000031408"/>
    </source>
</evidence>
<sequence>MHIESSQVASVTLDFDFPYWTGTSSIPKYPALANGTFRYKDDALEFTNRSPWTADFDWTLILDGMYLEQRGGDSLLFTKSYGNGWVDVYKLKKVK</sequence>
<evidence type="ECO:0000313" key="1">
    <source>
        <dbReference type="EMBL" id="KIC91967.1"/>
    </source>
</evidence>
<dbReference type="Proteomes" id="UP000031408">
    <property type="component" value="Unassembled WGS sequence"/>
</dbReference>
<organism evidence="1 2">
    <name type="scientific">Flavihumibacter solisilvae</name>
    <dbReference type="NCBI Taxonomy" id="1349421"/>
    <lineage>
        <taxon>Bacteria</taxon>
        <taxon>Pseudomonadati</taxon>
        <taxon>Bacteroidota</taxon>
        <taxon>Chitinophagia</taxon>
        <taxon>Chitinophagales</taxon>
        <taxon>Chitinophagaceae</taxon>
        <taxon>Flavihumibacter</taxon>
    </lineage>
</organism>
<protein>
    <submittedName>
        <fullName evidence="1">Uncharacterized protein</fullName>
    </submittedName>
</protein>
<gene>
    <name evidence="1" type="ORF">OI18_22055</name>
</gene>